<dbReference type="PANTHER" id="PTHR46663">
    <property type="entry name" value="DIGUANYLATE CYCLASE DGCT-RELATED"/>
    <property type="match status" value="1"/>
</dbReference>
<evidence type="ECO:0000313" key="4">
    <source>
        <dbReference type="Proteomes" id="UP001258181"/>
    </source>
</evidence>
<dbReference type="CDD" id="cd12914">
    <property type="entry name" value="PDC1_DGC_like"/>
    <property type="match status" value="1"/>
</dbReference>
<dbReference type="InterPro" id="IPR029787">
    <property type="entry name" value="Nucleotide_cyclase"/>
</dbReference>
<dbReference type="InterPro" id="IPR000160">
    <property type="entry name" value="GGDEF_dom"/>
</dbReference>
<dbReference type="EMBL" id="JAVDWA010000002">
    <property type="protein sequence ID" value="MDR7072397.1"/>
    <property type="molecule type" value="Genomic_DNA"/>
</dbReference>
<dbReference type="InterPro" id="IPR043128">
    <property type="entry name" value="Rev_trsase/Diguanyl_cyclase"/>
</dbReference>
<dbReference type="CDD" id="cd01949">
    <property type="entry name" value="GGDEF"/>
    <property type="match status" value="1"/>
</dbReference>
<proteinExistence type="predicted"/>
<evidence type="ECO:0000259" key="2">
    <source>
        <dbReference type="PROSITE" id="PS50887"/>
    </source>
</evidence>
<keyword evidence="1" id="KW-0472">Membrane</keyword>
<keyword evidence="1" id="KW-1133">Transmembrane helix</keyword>
<comment type="caution">
    <text evidence="3">The sequence shown here is derived from an EMBL/GenBank/DDBJ whole genome shotgun (WGS) entry which is preliminary data.</text>
</comment>
<evidence type="ECO:0000256" key="1">
    <source>
        <dbReference type="SAM" id="Phobius"/>
    </source>
</evidence>
<accession>A0ABU1TYY0</accession>
<keyword evidence="4" id="KW-1185">Reference proteome</keyword>
<dbReference type="Gene3D" id="3.30.450.20">
    <property type="entry name" value="PAS domain"/>
    <property type="match status" value="1"/>
</dbReference>
<dbReference type="PROSITE" id="PS50887">
    <property type="entry name" value="GGDEF"/>
    <property type="match status" value="1"/>
</dbReference>
<dbReference type="Pfam" id="PF00990">
    <property type="entry name" value="GGDEF"/>
    <property type="match status" value="1"/>
</dbReference>
<reference evidence="3 4" key="1">
    <citation type="submission" date="2023-07" db="EMBL/GenBank/DDBJ databases">
        <title>Sorghum-associated microbial communities from plants grown in Nebraska, USA.</title>
        <authorList>
            <person name="Schachtman D."/>
        </authorList>
    </citation>
    <scope>NUCLEOTIDE SEQUENCE [LARGE SCALE GENOMIC DNA]</scope>
    <source>
        <strain evidence="3 4">BE211</strain>
    </source>
</reference>
<sequence>MSIKLRTYFALTFALFIFITTVFLSITISKQSSKKLEKEVGDSLAGVAFQMADKLDYFMWSRFQEIQVFSQLEALENPNRSNEAQKLLDQLHTSIPTFSWVGTTDNKGIVTASSGKILKNVDISERPVFKEALDKPFIGDVHNALLLAKWLPTQDGEPLQLVDISTPIIGNDGKFKGVLAAHLSWEWTKEVKNIVLQPLQGKRDDVELFIVSSKDQTVLLGPKNMLGKPLKLSNLESVQFKRNDWKLERWPDGKRYLTGYAFGKGYKNYRGLGWTVIVRQPEDVAFSSVNHLNQLIFIIGTIFSILMAVLGWFLAGIVSTPLFKITQAANKLRHGENVEIPYFKGIKDIEILSLSLRELVASLVKTESELGKMENIAMHDALTGLPNRLSLYTYLNEKLVSDHTHQSNFLLYLDLDGFKLVNDSFGHHVGDILLNEVGIRIKSCLNNDQFVARLGGDEFVVMISTVTPSPIQVANQIADQIIRELNRPFFIQGHKVQVGCSIGAALLTEKDTTPEEILQLADHALYISKNEGKNQVNFYPNKNRVS</sequence>
<dbReference type="Gene3D" id="3.30.70.270">
    <property type="match status" value="1"/>
</dbReference>
<dbReference type="RefSeq" id="WP_310257700.1">
    <property type="nucleotide sequence ID" value="NZ_JAVDWA010000002.1"/>
</dbReference>
<feature type="transmembrane region" description="Helical" evidence="1">
    <location>
        <begin position="7"/>
        <end position="28"/>
    </location>
</feature>
<dbReference type="Proteomes" id="UP001258181">
    <property type="component" value="Unassembled WGS sequence"/>
</dbReference>
<evidence type="ECO:0000313" key="3">
    <source>
        <dbReference type="EMBL" id="MDR7072397.1"/>
    </source>
</evidence>
<dbReference type="Gene3D" id="6.10.340.10">
    <property type="match status" value="1"/>
</dbReference>
<dbReference type="PANTHER" id="PTHR46663:SF2">
    <property type="entry name" value="GGDEF DOMAIN-CONTAINING PROTEIN"/>
    <property type="match status" value="1"/>
</dbReference>
<dbReference type="SUPFAM" id="SSF55073">
    <property type="entry name" value="Nucleotide cyclase"/>
    <property type="match status" value="1"/>
</dbReference>
<organism evidence="3 4">
    <name type="scientific">Fictibacillus barbaricus</name>
    <dbReference type="NCBI Taxonomy" id="182136"/>
    <lineage>
        <taxon>Bacteria</taxon>
        <taxon>Bacillati</taxon>
        <taxon>Bacillota</taxon>
        <taxon>Bacilli</taxon>
        <taxon>Bacillales</taxon>
        <taxon>Fictibacillaceae</taxon>
        <taxon>Fictibacillus</taxon>
    </lineage>
</organism>
<dbReference type="InterPro" id="IPR052163">
    <property type="entry name" value="DGC-Regulatory_Protein"/>
</dbReference>
<protein>
    <submittedName>
        <fullName evidence="3">Diguanylate cyclase (GGDEF)-like protein</fullName>
    </submittedName>
</protein>
<dbReference type="SMART" id="SM00267">
    <property type="entry name" value="GGDEF"/>
    <property type="match status" value="1"/>
</dbReference>
<gene>
    <name evidence="3" type="ORF">J2X07_001374</name>
</gene>
<name>A0ABU1TYY0_9BACL</name>
<keyword evidence="1" id="KW-0812">Transmembrane</keyword>
<feature type="transmembrane region" description="Helical" evidence="1">
    <location>
        <begin position="295"/>
        <end position="323"/>
    </location>
</feature>
<feature type="domain" description="GGDEF" evidence="2">
    <location>
        <begin position="406"/>
        <end position="541"/>
    </location>
</feature>
<dbReference type="NCBIfam" id="TIGR00254">
    <property type="entry name" value="GGDEF"/>
    <property type="match status" value="1"/>
</dbReference>